<reference evidence="3" key="1">
    <citation type="submission" date="2019-12" db="EMBL/GenBank/DDBJ databases">
        <title>Genome sequencing and annotation of Brassica cretica.</title>
        <authorList>
            <person name="Studholme D.J."/>
            <person name="Sarris P."/>
        </authorList>
    </citation>
    <scope>NUCLEOTIDE SEQUENCE</scope>
    <source>
        <strain evidence="3">PFS-109/04</strain>
        <tissue evidence="3">Leaf</tissue>
    </source>
</reference>
<proteinExistence type="predicted"/>
<evidence type="ECO:0000259" key="2">
    <source>
        <dbReference type="Pfam" id="PF07777"/>
    </source>
</evidence>
<evidence type="ECO:0000313" key="4">
    <source>
        <dbReference type="Proteomes" id="UP000712600"/>
    </source>
</evidence>
<keyword evidence="1" id="KW-1133">Transmembrane helix</keyword>
<dbReference type="Proteomes" id="UP000712600">
    <property type="component" value="Unassembled WGS sequence"/>
</dbReference>
<evidence type="ECO:0000256" key="1">
    <source>
        <dbReference type="SAM" id="Phobius"/>
    </source>
</evidence>
<keyword evidence="1" id="KW-0812">Transmembrane</keyword>
<accession>A0A8S9PKY7</accession>
<feature type="transmembrane region" description="Helical" evidence="1">
    <location>
        <begin position="52"/>
        <end position="72"/>
    </location>
</feature>
<sequence>MWNSQHMMSPYGTPYAAVYPHGGGVSAHPGFPMRSQPQVQKGPPLTTVSGIASFRFIVDCLMVFLTLLYGVFVNGSRGRL</sequence>
<dbReference type="Pfam" id="PF07777">
    <property type="entry name" value="MFMR"/>
    <property type="match status" value="1"/>
</dbReference>
<dbReference type="AlphaFoldDB" id="A0A8S9PKY7"/>
<dbReference type="EMBL" id="QGKX02001521">
    <property type="protein sequence ID" value="KAF3514811.1"/>
    <property type="molecule type" value="Genomic_DNA"/>
</dbReference>
<keyword evidence="1" id="KW-0472">Membrane</keyword>
<organism evidence="3 4">
    <name type="scientific">Brassica cretica</name>
    <name type="common">Mustard</name>
    <dbReference type="NCBI Taxonomy" id="69181"/>
    <lineage>
        <taxon>Eukaryota</taxon>
        <taxon>Viridiplantae</taxon>
        <taxon>Streptophyta</taxon>
        <taxon>Embryophyta</taxon>
        <taxon>Tracheophyta</taxon>
        <taxon>Spermatophyta</taxon>
        <taxon>Magnoliopsida</taxon>
        <taxon>eudicotyledons</taxon>
        <taxon>Gunneridae</taxon>
        <taxon>Pentapetalae</taxon>
        <taxon>rosids</taxon>
        <taxon>malvids</taxon>
        <taxon>Brassicales</taxon>
        <taxon>Brassicaceae</taxon>
        <taxon>Brassiceae</taxon>
        <taxon>Brassica</taxon>
    </lineage>
</organism>
<comment type="caution">
    <text evidence="3">The sequence shown here is derived from an EMBL/GenBank/DDBJ whole genome shotgun (WGS) entry which is preliminary data.</text>
</comment>
<gene>
    <name evidence="3" type="ORF">F2Q69_00002327</name>
</gene>
<evidence type="ECO:0000313" key="3">
    <source>
        <dbReference type="EMBL" id="KAF3514811.1"/>
    </source>
</evidence>
<protein>
    <recommendedName>
        <fullName evidence="2">G-box binding protein multifunctional mosaic region domain-containing protein</fullName>
    </recommendedName>
</protein>
<name>A0A8S9PKY7_BRACR</name>
<feature type="domain" description="G-box binding protein multifunctional mosaic region" evidence="2">
    <location>
        <begin position="1"/>
        <end position="32"/>
    </location>
</feature>
<dbReference type="InterPro" id="IPR012900">
    <property type="entry name" value="MFMR"/>
</dbReference>